<evidence type="ECO:0000313" key="2">
    <source>
        <dbReference type="Proteomes" id="UP000596742"/>
    </source>
</evidence>
<dbReference type="Proteomes" id="UP000596742">
    <property type="component" value="Unassembled WGS sequence"/>
</dbReference>
<reference evidence="1" key="1">
    <citation type="submission" date="2018-11" db="EMBL/GenBank/DDBJ databases">
        <authorList>
            <person name="Alioto T."/>
            <person name="Alioto T."/>
        </authorList>
    </citation>
    <scope>NUCLEOTIDE SEQUENCE</scope>
</reference>
<proteinExistence type="predicted"/>
<dbReference type="AlphaFoldDB" id="A0A8B6C095"/>
<gene>
    <name evidence="1" type="ORF">MGAL_10B014202</name>
</gene>
<dbReference type="SUPFAM" id="SSF63825">
    <property type="entry name" value="YWTD domain"/>
    <property type="match status" value="1"/>
</dbReference>
<dbReference type="Gene3D" id="2.120.10.30">
    <property type="entry name" value="TolB, C-terminal domain"/>
    <property type="match status" value="1"/>
</dbReference>
<dbReference type="EMBL" id="UYJE01000894">
    <property type="protein sequence ID" value="VDH97440.1"/>
    <property type="molecule type" value="Genomic_DNA"/>
</dbReference>
<dbReference type="InterPro" id="IPR011042">
    <property type="entry name" value="6-blade_b-propeller_TolB-like"/>
</dbReference>
<evidence type="ECO:0000313" key="1">
    <source>
        <dbReference type="EMBL" id="VDH97440.1"/>
    </source>
</evidence>
<feature type="non-terminal residue" evidence="1">
    <location>
        <position position="208"/>
    </location>
</feature>
<keyword evidence="2" id="KW-1185">Reference proteome</keyword>
<organism evidence="1 2">
    <name type="scientific">Mytilus galloprovincialis</name>
    <name type="common">Mediterranean mussel</name>
    <dbReference type="NCBI Taxonomy" id="29158"/>
    <lineage>
        <taxon>Eukaryota</taxon>
        <taxon>Metazoa</taxon>
        <taxon>Spiralia</taxon>
        <taxon>Lophotrochozoa</taxon>
        <taxon>Mollusca</taxon>
        <taxon>Bivalvia</taxon>
        <taxon>Autobranchia</taxon>
        <taxon>Pteriomorphia</taxon>
        <taxon>Mytilida</taxon>
        <taxon>Mytiloidea</taxon>
        <taxon>Mytilidae</taxon>
        <taxon>Mytilinae</taxon>
        <taxon>Mytilus</taxon>
    </lineage>
</organism>
<comment type="caution">
    <text evidence="1">The sequence shown here is derived from an EMBL/GenBank/DDBJ whole genome shotgun (WGS) entry which is preliminary data.</text>
</comment>
<dbReference type="OrthoDB" id="6131067at2759"/>
<sequence>MIIADYDKKRLVVVHSDGTLDCEIPLSPLQPFDVTCIDDKTVAATTLHIDKLVIVDMNNKQVTNTIKTGTCRGLTYRHGQLFYCEKRKGIQAINISNNKVITIVEDDTIQTDWSYITTSGENIYYTGSGSTVKCYSIRGEKRWEYKDESILSDPTGIYVDQQGIVYVISNKSVVLISADGKNSRTLLTAKDGIPASFGIRLHTNKLNI</sequence>
<name>A0A8B6C095_MYTGA</name>
<protein>
    <submittedName>
        <fullName evidence="1">Uncharacterized protein</fullName>
    </submittedName>
</protein>
<accession>A0A8B6C095</accession>